<gene>
    <name evidence="1" type="ORF">S03H2_36674</name>
</gene>
<reference evidence="1" key="1">
    <citation type="journal article" date="2014" name="Front. Microbiol.">
        <title>High frequency of phylogenetically diverse reductive dehalogenase-homologous genes in deep subseafloor sedimentary metagenomes.</title>
        <authorList>
            <person name="Kawai M."/>
            <person name="Futagami T."/>
            <person name="Toyoda A."/>
            <person name="Takaki Y."/>
            <person name="Nishi S."/>
            <person name="Hori S."/>
            <person name="Arai W."/>
            <person name="Tsubouchi T."/>
            <person name="Morono Y."/>
            <person name="Uchiyama I."/>
            <person name="Ito T."/>
            <person name="Fujiyama A."/>
            <person name="Inagaki F."/>
            <person name="Takami H."/>
        </authorList>
    </citation>
    <scope>NUCLEOTIDE SEQUENCE</scope>
    <source>
        <strain evidence="1">Expedition CK06-06</strain>
    </source>
</reference>
<protein>
    <submittedName>
        <fullName evidence="1">Uncharacterized protein</fullName>
    </submittedName>
</protein>
<dbReference type="AlphaFoldDB" id="X1GIK6"/>
<proteinExistence type="predicted"/>
<comment type="caution">
    <text evidence="1">The sequence shown here is derived from an EMBL/GenBank/DDBJ whole genome shotgun (WGS) entry which is preliminary data.</text>
</comment>
<sequence>MFYKYSLEIPQQTLESDPVEMKITLPNGVITEVNICFPDGCFGLAKVKIIHNEFQIFPTNPEKWFAWNNYCISFKEDYKLPENFNLLKLKGYNDDDSYSHTIVFRFGVKGEWRLAFEALGEEVII</sequence>
<name>X1GIK6_9ZZZZ</name>
<evidence type="ECO:0000313" key="1">
    <source>
        <dbReference type="EMBL" id="GAH57756.1"/>
    </source>
</evidence>
<accession>X1GIK6</accession>
<dbReference type="EMBL" id="BARU01022519">
    <property type="protein sequence ID" value="GAH57756.1"/>
    <property type="molecule type" value="Genomic_DNA"/>
</dbReference>
<organism evidence="1">
    <name type="scientific">marine sediment metagenome</name>
    <dbReference type="NCBI Taxonomy" id="412755"/>
    <lineage>
        <taxon>unclassified sequences</taxon>
        <taxon>metagenomes</taxon>
        <taxon>ecological metagenomes</taxon>
    </lineage>
</organism>